<dbReference type="InterPro" id="IPR005106">
    <property type="entry name" value="Asp/hSer_DH_NAD-bd"/>
</dbReference>
<dbReference type="Pfam" id="PF00742">
    <property type="entry name" value="Homoserine_dh"/>
    <property type="match status" value="1"/>
</dbReference>
<comment type="similarity">
    <text evidence="6">In the C-terminal section; belongs to the homoserine dehydrogenase family.</text>
</comment>
<evidence type="ECO:0000256" key="12">
    <source>
        <dbReference type="ARBA" id="ARBA00022723"/>
    </source>
</evidence>
<dbReference type="Gene3D" id="3.40.50.720">
    <property type="entry name" value="NAD(P)-binding Rossmann-like Domain"/>
    <property type="match status" value="1"/>
</dbReference>
<evidence type="ECO:0000256" key="9">
    <source>
        <dbReference type="ARBA" id="ARBA00022605"/>
    </source>
</evidence>
<dbReference type="GO" id="GO:0046872">
    <property type="term" value="F:metal ion binding"/>
    <property type="evidence" value="ECO:0007669"/>
    <property type="project" value="UniProtKB-KW"/>
</dbReference>
<keyword evidence="10" id="KW-0808">Transferase</keyword>
<keyword evidence="13" id="KW-0547">Nucleotide-binding</keyword>
<organism evidence="27">
    <name type="scientific">marine metagenome</name>
    <dbReference type="NCBI Taxonomy" id="408172"/>
    <lineage>
        <taxon>unclassified sequences</taxon>
        <taxon>metagenomes</taxon>
        <taxon>ecological metagenomes</taxon>
    </lineage>
</organism>
<dbReference type="GO" id="GO:0004412">
    <property type="term" value="F:homoserine dehydrogenase activity"/>
    <property type="evidence" value="ECO:0007669"/>
    <property type="project" value="UniProtKB-EC"/>
</dbReference>
<dbReference type="InterPro" id="IPR049638">
    <property type="entry name" value="AK-HD"/>
</dbReference>
<evidence type="ECO:0000256" key="21">
    <source>
        <dbReference type="ARBA" id="ARBA00023167"/>
    </source>
</evidence>
<dbReference type="SUPFAM" id="SSF55021">
    <property type="entry name" value="ACT-like"/>
    <property type="match status" value="2"/>
</dbReference>
<evidence type="ECO:0000256" key="7">
    <source>
        <dbReference type="ARBA" id="ARBA00010046"/>
    </source>
</evidence>
<evidence type="ECO:0000256" key="16">
    <source>
        <dbReference type="ARBA" id="ARBA00022857"/>
    </source>
</evidence>
<dbReference type="CDD" id="cd04892">
    <property type="entry name" value="ACT_AK-like_2"/>
    <property type="match status" value="1"/>
</dbReference>
<dbReference type="InterPro" id="IPR001341">
    <property type="entry name" value="Asp_kinase"/>
</dbReference>
<dbReference type="InterPro" id="IPR002912">
    <property type="entry name" value="ACT_dom"/>
</dbReference>
<dbReference type="Pfam" id="PF03447">
    <property type="entry name" value="NAD_binding_3"/>
    <property type="match status" value="1"/>
</dbReference>
<evidence type="ECO:0000256" key="20">
    <source>
        <dbReference type="ARBA" id="ARBA00023154"/>
    </source>
</evidence>
<evidence type="ECO:0000259" key="26">
    <source>
        <dbReference type="PROSITE" id="PS51671"/>
    </source>
</evidence>
<dbReference type="AlphaFoldDB" id="A0A381X9M8"/>
<dbReference type="GO" id="GO:0009090">
    <property type="term" value="P:homoserine biosynthetic process"/>
    <property type="evidence" value="ECO:0007669"/>
    <property type="project" value="TreeGrafter"/>
</dbReference>
<proteinExistence type="inferred from homology"/>
<comment type="function">
    <text evidence="23">Bifunctional aspartate kinase and homoserine dehydrogenase that catalyzes the first and the third steps toward the synthesis of lysine, methionine and threonine from aspartate.</text>
</comment>
<evidence type="ECO:0000256" key="18">
    <source>
        <dbReference type="ARBA" id="ARBA00023027"/>
    </source>
</evidence>
<dbReference type="NCBIfam" id="NF006959">
    <property type="entry name" value="PRK09436.1"/>
    <property type="match status" value="1"/>
</dbReference>
<keyword evidence="12" id="KW-0479">Metal-binding</keyword>
<keyword evidence="15" id="KW-0067">ATP-binding</keyword>
<evidence type="ECO:0000256" key="10">
    <source>
        <dbReference type="ARBA" id="ARBA00022679"/>
    </source>
</evidence>
<dbReference type="NCBIfam" id="TIGR00657">
    <property type="entry name" value="asp_kinases"/>
    <property type="match status" value="1"/>
</dbReference>
<keyword evidence="19" id="KW-0915">Sodium</keyword>
<evidence type="ECO:0000256" key="6">
    <source>
        <dbReference type="ARBA" id="ARBA00007952"/>
    </source>
</evidence>
<dbReference type="FunFam" id="3.30.360.10:FF:000006">
    <property type="entry name" value="Bifunctional aspartokinase/homoserine dehydrogenase"/>
    <property type="match status" value="1"/>
</dbReference>
<dbReference type="InterPro" id="IPR001048">
    <property type="entry name" value="Asp/Glu/Uridylate_kinase"/>
</dbReference>
<evidence type="ECO:0000256" key="5">
    <source>
        <dbReference type="ARBA" id="ARBA00005139"/>
    </source>
</evidence>
<dbReference type="Gene3D" id="3.40.1160.10">
    <property type="entry name" value="Acetylglutamate kinase-like"/>
    <property type="match status" value="1"/>
</dbReference>
<keyword evidence="18" id="KW-0520">NAD</keyword>
<evidence type="ECO:0000256" key="24">
    <source>
        <dbReference type="ARBA" id="ARBA00048561"/>
    </source>
</evidence>
<dbReference type="SUPFAM" id="SSF51735">
    <property type="entry name" value="NAD(P)-binding Rossmann-fold domains"/>
    <property type="match status" value="1"/>
</dbReference>
<dbReference type="PROSITE" id="PS00324">
    <property type="entry name" value="ASPARTOKINASE"/>
    <property type="match status" value="1"/>
</dbReference>
<dbReference type="InterPro" id="IPR036291">
    <property type="entry name" value="NAD(P)-bd_dom_sf"/>
</dbReference>
<dbReference type="InterPro" id="IPR054352">
    <property type="entry name" value="ACT_Aspartokinase"/>
</dbReference>
<dbReference type="Gene3D" id="3.30.2130.10">
    <property type="entry name" value="VC0802-like"/>
    <property type="match status" value="2"/>
</dbReference>
<dbReference type="UniPathway" id="UPA00051">
    <property type="reaction ID" value="UER00462"/>
</dbReference>
<keyword evidence="14" id="KW-0418">Kinase</keyword>
<evidence type="ECO:0000256" key="17">
    <source>
        <dbReference type="ARBA" id="ARBA00023002"/>
    </source>
</evidence>
<dbReference type="SUPFAM" id="SSF55347">
    <property type="entry name" value="Glyceraldehyde-3-phosphate dehydrogenase-like, C-terminal domain"/>
    <property type="match status" value="1"/>
</dbReference>
<dbReference type="FunFam" id="3.30.2130.10:FF:000001">
    <property type="entry name" value="Bifunctional aspartokinase/homoserine dehydrogenase"/>
    <property type="match status" value="1"/>
</dbReference>
<evidence type="ECO:0000256" key="19">
    <source>
        <dbReference type="ARBA" id="ARBA00023053"/>
    </source>
</evidence>
<evidence type="ECO:0000256" key="1">
    <source>
        <dbReference type="ARBA" id="ARBA00001920"/>
    </source>
</evidence>
<evidence type="ECO:0000313" key="27">
    <source>
        <dbReference type="EMBL" id="SVA61191.1"/>
    </source>
</evidence>
<dbReference type="GO" id="GO:0005524">
    <property type="term" value="F:ATP binding"/>
    <property type="evidence" value="ECO:0007669"/>
    <property type="project" value="UniProtKB-KW"/>
</dbReference>
<evidence type="ECO:0000256" key="8">
    <source>
        <dbReference type="ARBA" id="ARBA00011881"/>
    </source>
</evidence>
<gene>
    <name evidence="27" type="ORF">METZ01_LOCUS114045</name>
</gene>
<dbReference type="InterPro" id="IPR001342">
    <property type="entry name" value="HDH_cat"/>
</dbReference>
<dbReference type="EMBL" id="UINC01014329">
    <property type="protein sequence ID" value="SVA61191.1"/>
    <property type="molecule type" value="Genomic_DNA"/>
</dbReference>
<comment type="catalytic activity">
    <reaction evidence="25">
        <text>L-homoserine + NADP(+) = L-aspartate 4-semialdehyde + NADPH + H(+)</text>
        <dbReference type="Rhea" id="RHEA:15761"/>
        <dbReference type="ChEBI" id="CHEBI:15378"/>
        <dbReference type="ChEBI" id="CHEBI:57476"/>
        <dbReference type="ChEBI" id="CHEBI:57783"/>
        <dbReference type="ChEBI" id="CHEBI:58349"/>
        <dbReference type="ChEBI" id="CHEBI:537519"/>
        <dbReference type="EC" id="1.1.1.3"/>
    </reaction>
    <physiologicalReaction direction="right-to-left" evidence="25">
        <dbReference type="Rhea" id="RHEA:15763"/>
    </physiologicalReaction>
</comment>
<dbReference type="SUPFAM" id="SSF53633">
    <property type="entry name" value="Carbamate kinase-like"/>
    <property type="match status" value="1"/>
</dbReference>
<dbReference type="InterPro" id="IPR036393">
    <property type="entry name" value="AceGlu_kinase-like_sf"/>
</dbReference>
<dbReference type="InterPro" id="IPR042199">
    <property type="entry name" value="AsparK_Bifunc_asparK/hSer_DH"/>
</dbReference>
<keyword evidence="16" id="KW-0521">NADP</keyword>
<dbReference type="Pfam" id="PF22468">
    <property type="entry name" value="ACT_9"/>
    <property type="match status" value="2"/>
</dbReference>
<comment type="similarity">
    <text evidence="7">In the N-terminal section; belongs to the aspartokinase family.</text>
</comment>
<evidence type="ECO:0000256" key="25">
    <source>
        <dbReference type="ARBA" id="ARBA00048841"/>
    </source>
</evidence>
<dbReference type="PANTHER" id="PTHR43070:SF5">
    <property type="entry name" value="HOMOSERINE DEHYDROGENASE"/>
    <property type="match status" value="1"/>
</dbReference>
<dbReference type="CDD" id="cd04921">
    <property type="entry name" value="ACT_AKi-HSDH-ThrA-like_1"/>
    <property type="match status" value="1"/>
</dbReference>
<dbReference type="PIRSF" id="PIRSF000727">
    <property type="entry name" value="ThrA"/>
    <property type="match status" value="1"/>
</dbReference>
<dbReference type="GO" id="GO:0004072">
    <property type="term" value="F:aspartate kinase activity"/>
    <property type="evidence" value="ECO:0007669"/>
    <property type="project" value="UniProtKB-EC"/>
</dbReference>
<dbReference type="Pfam" id="PF00696">
    <property type="entry name" value="AA_kinase"/>
    <property type="match status" value="1"/>
</dbReference>
<evidence type="ECO:0000256" key="15">
    <source>
        <dbReference type="ARBA" id="ARBA00022840"/>
    </source>
</evidence>
<dbReference type="PANTHER" id="PTHR43070">
    <property type="match status" value="1"/>
</dbReference>
<reference evidence="27" key="1">
    <citation type="submission" date="2018-05" db="EMBL/GenBank/DDBJ databases">
        <authorList>
            <person name="Lanie J.A."/>
            <person name="Ng W.-L."/>
            <person name="Kazmierczak K.M."/>
            <person name="Andrzejewski T.M."/>
            <person name="Davidsen T.M."/>
            <person name="Wayne K.J."/>
            <person name="Tettelin H."/>
            <person name="Glass J.I."/>
            <person name="Rusch D."/>
            <person name="Podicherti R."/>
            <person name="Tsui H.-C.T."/>
            <person name="Winkler M.E."/>
        </authorList>
    </citation>
    <scope>NUCLEOTIDE SEQUENCE</scope>
</reference>
<dbReference type="InterPro" id="IPR019811">
    <property type="entry name" value="HDH_CS"/>
</dbReference>
<comment type="pathway">
    <text evidence="4">Amino-acid biosynthesis; L-methionine biosynthesis via de novo pathway; L-homoserine from L-aspartate: step 3/3.</text>
</comment>
<evidence type="ECO:0000256" key="3">
    <source>
        <dbReference type="ARBA" id="ARBA00005056"/>
    </source>
</evidence>
<dbReference type="GO" id="GO:0050661">
    <property type="term" value="F:NADP binding"/>
    <property type="evidence" value="ECO:0007669"/>
    <property type="project" value="InterPro"/>
</dbReference>
<comment type="catalytic activity">
    <reaction evidence="24">
        <text>L-aspartate + ATP = 4-phospho-L-aspartate + ADP</text>
        <dbReference type="Rhea" id="RHEA:23776"/>
        <dbReference type="ChEBI" id="CHEBI:29991"/>
        <dbReference type="ChEBI" id="CHEBI:30616"/>
        <dbReference type="ChEBI" id="CHEBI:57535"/>
        <dbReference type="ChEBI" id="CHEBI:456216"/>
        <dbReference type="EC" id="2.7.2.4"/>
    </reaction>
    <physiologicalReaction direction="left-to-right" evidence="24">
        <dbReference type="Rhea" id="RHEA:23777"/>
    </physiologicalReaction>
</comment>
<dbReference type="InterPro" id="IPR018042">
    <property type="entry name" value="Aspartate_kinase_CS"/>
</dbReference>
<sequence>MALKIIKFGGSSIADAEKIRHVANIVKDKKKEDDLVIVISALGGVTDTLKNLAETVASGKPKDPMLTSLVKRHRKCIQDLCLQVEIDDQCHLDEYFSQLESDLSSIAKAKQLSSQLQDKILSYGELLSTTIIAKYLSHIGIAAEQLDARNVILTDNNFGHAYVHYRQSYDRIRTYCKERTKVQVITGFLGATENGITTTLGRNGSDYTASIFGAALNAQVIEIWTDVDGILSADPNIVKQAKTVPTMTYEEAMELAHAGAKVIFPPSMIPALYKNIPIYIKNTFDPEQPGTRIGKDRANLDEIVVGISSLSNISLVLLQGAGLVSLKGTIGRIFSSLANESINIILISMAFSEHSVCFAIKPKYNAAALRALKTEFETEIKHKQIDRIKLEKKLSLVAVVGEGMRQNPGVSGRVFSTLGRHNISIIAIAQGSSERNISFIVDDADVSNTLSVLHNEFFEKKESLLDIYLVGAGTIGSELINIIGQESLRGIRIRAVGTSKKMLLGDNAINPATAQDDLMNSSVPFVLDEFLQYANTGSNQKIFVDCTASQSIAEKYLDIIDKGFSVVTANKIANTLDQEYYWSIRESAQKHKVHFRYETNVGAGLPIINTLQGLLAVGDEIIEIQGILSGTLSYLFNNFDGQTPFSSLVSYAREKGFTEPDPREDLNGMDVARKILILARETGAELELNDVALESLIPGALDSDLSVDEFLDQFADFDSFFLDRFEKAEAEQKVLRYVGSWDGNKVKAGLEAVDQKSPFFHQSGSENFILFKTRRYHDVPLVIKGYGAGAAVTAAGVLQDIQACI</sequence>
<comment type="pathway">
    <text evidence="3">Amino-acid biosynthesis; L-threonine biosynthesis; L-threonine from L-aspartate: step 3/5.</text>
</comment>
<comment type="pathway">
    <text evidence="5">Amino-acid biosynthesis; L-threonine biosynthesis; L-threonine from L-aspartate: step 1/5.</text>
</comment>
<evidence type="ECO:0000256" key="11">
    <source>
        <dbReference type="ARBA" id="ARBA00022697"/>
    </source>
</evidence>
<feature type="domain" description="ACT" evidence="26">
    <location>
        <begin position="399"/>
        <end position="477"/>
    </location>
</feature>
<comment type="subunit">
    <text evidence="8">Homotetramer.</text>
</comment>
<evidence type="ECO:0000256" key="2">
    <source>
        <dbReference type="ARBA" id="ARBA00004986"/>
    </source>
</evidence>
<keyword evidence="20" id="KW-0457">Lysine biosynthesis</keyword>
<dbReference type="InterPro" id="IPR045865">
    <property type="entry name" value="ACT-like_dom_sf"/>
</dbReference>
<keyword evidence="22" id="KW-0511">Multifunctional enzyme</keyword>
<evidence type="ECO:0000256" key="23">
    <source>
        <dbReference type="ARBA" id="ARBA00044938"/>
    </source>
</evidence>
<evidence type="ECO:0000256" key="14">
    <source>
        <dbReference type="ARBA" id="ARBA00022777"/>
    </source>
</evidence>
<dbReference type="Gene3D" id="3.30.360.10">
    <property type="entry name" value="Dihydrodipicolinate Reductase, domain 2"/>
    <property type="match status" value="1"/>
</dbReference>
<dbReference type="GO" id="GO:0009089">
    <property type="term" value="P:lysine biosynthetic process via diaminopimelate"/>
    <property type="evidence" value="ECO:0007669"/>
    <property type="project" value="UniProtKB-UniPathway"/>
</dbReference>
<accession>A0A381X9M8</accession>
<keyword evidence="11" id="KW-0791">Threonine biosynthesis</keyword>
<protein>
    <recommendedName>
        <fullName evidence="26">ACT domain-containing protein</fullName>
    </recommendedName>
</protein>
<dbReference type="PROSITE" id="PS01042">
    <property type="entry name" value="HOMOSER_DHGENASE"/>
    <property type="match status" value="1"/>
</dbReference>
<dbReference type="Gene3D" id="1.20.120.1320">
    <property type="entry name" value="Aspartokinase, catalytic domain"/>
    <property type="match status" value="1"/>
</dbReference>
<dbReference type="UniPathway" id="UPA00034">
    <property type="reaction ID" value="UER00015"/>
</dbReference>
<dbReference type="NCBIfam" id="NF007003">
    <property type="entry name" value="PRK09466.1"/>
    <property type="match status" value="1"/>
</dbReference>
<dbReference type="GO" id="GO:0009088">
    <property type="term" value="P:threonine biosynthetic process"/>
    <property type="evidence" value="ECO:0007669"/>
    <property type="project" value="UniProtKB-UniPathway"/>
</dbReference>
<dbReference type="GO" id="GO:0009086">
    <property type="term" value="P:methionine biosynthetic process"/>
    <property type="evidence" value="ECO:0007669"/>
    <property type="project" value="UniProtKB-KW"/>
</dbReference>
<comment type="cofactor">
    <cofactor evidence="1">
        <name>a metal cation</name>
        <dbReference type="ChEBI" id="CHEBI:25213"/>
    </cofactor>
</comment>
<keyword evidence="17" id="KW-0560">Oxidoreductase</keyword>
<keyword evidence="21" id="KW-0486">Methionine biosynthesis</keyword>
<evidence type="ECO:0000256" key="22">
    <source>
        <dbReference type="ARBA" id="ARBA00023268"/>
    </source>
</evidence>
<dbReference type="PROSITE" id="PS51671">
    <property type="entry name" value="ACT"/>
    <property type="match status" value="1"/>
</dbReference>
<evidence type="ECO:0000256" key="13">
    <source>
        <dbReference type="ARBA" id="ARBA00022741"/>
    </source>
</evidence>
<name>A0A381X9M8_9ZZZZ</name>
<dbReference type="CDD" id="cd04243">
    <property type="entry name" value="AAK_AK-HSDH-like"/>
    <property type="match status" value="1"/>
</dbReference>
<keyword evidence="9" id="KW-0028">Amino-acid biosynthesis</keyword>
<evidence type="ECO:0000256" key="4">
    <source>
        <dbReference type="ARBA" id="ARBA00005062"/>
    </source>
</evidence>
<dbReference type="InterPro" id="IPR011147">
    <property type="entry name" value="Bifunc_Aspkin/hSer_DH"/>
</dbReference>
<dbReference type="UniPathway" id="UPA00050">
    <property type="reaction ID" value="UER00063"/>
</dbReference>
<comment type="pathway">
    <text evidence="2">Amino-acid biosynthesis; L-methionine biosynthesis via de novo pathway; L-homoserine from L-aspartate: step 1/3.</text>
</comment>